<dbReference type="eggNOG" id="KOG3057">
    <property type="taxonomic scope" value="Eukaryota"/>
</dbReference>
<evidence type="ECO:0000313" key="5">
    <source>
        <dbReference type="EnsemblPlants" id="KQL30438"/>
    </source>
</evidence>
<dbReference type="SUPFAM" id="SSF47694">
    <property type="entry name" value="Cytochrome c oxidase subunit h"/>
    <property type="match status" value="1"/>
</dbReference>
<dbReference type="Proteomes" id="UP000004995">
    <property type="component" value="Unassembled WGS sequence"/>
</dbReference>
<dbReference type="STRING" id="4555.K3YUI1"/>
<evidence type="ECO:0000256" key="4">
    <source>
        <dbReference type="SAM" id="MobiDB-lite"/>
    </source>
</evidence>
<evidence type="ECO:0000256" key="1">
    <source>
        <dbReference type="ARBA" id="ARBA00004173"/>
    </source>
</evidence>
<sequence length="299" mass="32212">MGIGDGKMDRFLANNAVGAEDENGGHGPGRVFIAPGSSGGGGTWSTGPHGARIRHGIGRGCRGPRSRSANRPRPPSPSRSGCHREGAREGDRWALRGDASPFCLSLARGCWGSVPPGFVAASPPWTAGGGGDWWLRVAAGQRLASAGGAQGRAAGRWRRRPRHFRLYLVGSVFSSPSSSRFRLAKAIEVDPTGVRKPSGHHLPRPPRAAGNPPPSPAPLRTTMAEIEIKTAPADFRFPTTNQTRHCFTRYVEYHRCVNAKGDDAGDCDKFAKYYRSLCPGEWVEKWNEQRENGTFPGPL</sequence>
<dbReference type="PANTHER" id="PTHR46281:SF8">
    <property type="entry name" value="CYTOCHROME C OXIDASE SUBUNIT 12, MITOCHONDRIAL"/>
    <property type="match status" value="1"/>
</dbReference>
<reference evidence="5" key="2">
    <citation type="submission" date="2018-08" db="UniProtKB">
        <authorList>
            <consortium name="EnsemblPlants"/>
        </authorList>
    </citation>
    <scope>IDENTIFICATION</scope>
    <source>
        <strain evidence="5">Yugu1</strain>
    </source>
</reference>
<dbReference type="PROSITE" id="PS51808">
    <property type="entry name" value="CHCH"/>
    <property type="match status" value="1"/>
</dbReference>
<dbReference type="GO" id="GO:1902600">
    <property type="term" value="P:proton transmembrane transport"/>
    <property type="evidence" value="ECO:0007669"/>
    <property type="project" value="GOC"/>
</dbReference>
<evidence type="ECO:0008006" key="7">
    <source>
        <dbReference type="Google" id="ProtNLM"/>
    </source>
</evidence>
<keyword evidence="3" id="KW-1015">Disulfide bond</keyword>
<dbReference type="InterPro" id="IPR036549">
    <property type="entry name" value="CX6/COA6-like_sf"/>
</dbReference>
<feature type="compositionally biased region" description="Basic residues" evidence="4">
    <location>
        <begin position="51"/>
        <end position="70"/>
    </location>
</feature>
<keyword evidence="6" id="KW-1185">Reference proteome</keyword>
<organism evidence="5 6">
    <name type="scientific">Setaria italica</name>
    <name type="common">Foxtail millet</name>
    <name type="synonym">Panicum italicum</name>
    <dbReference type="NCBI Taxonomy" id="4555"/>
    <lineage>
        <taxon>Eukaryota</taxon>
        <taxon>Viridiplantae</taxon>
        <taxon>Streptophyta</taxon>
        <taxon>Embryophyta</taxon>
        <taxon>Tracheophyta</taxon>
        <taxon>Spermatophyta</taxon>
        <taxon>Magnoliopsida</taxon>
        <taxon>Liliopsida</taxon>
        <taxon>Poales</taxon>
        <taxon>Poaceae</taxon>
        <taxon>PACMAD clade</taxon>
        <taxon>Panicoideae</taxon>
        <taxon>Panicodae</taxon>
        <taxon>Paniceae</taxon>
        <taxon>Cenchrinae</taxon>
        <taxon>Setaria</taxon>
    </lineage>
</organism>
<name>K3YUI1_SETIT</name>
<dbReference type="EMBL" id="AGNK02000429">
    <property type="status" value="NOT_ANNOTATED_CDS"/>
    <property type="molecule type" value="Genomic_DNA"/>
</dbReference>
<reference evidence="6" key="1">
    <citation type="journal article" date="2012" name="Nat. Biotechnol.">
        <title>Reference genome sequence of the model plant Setaria.</title>
        <authorList>
            <person name="Bennetzen J.L."/>
            <person name="Schmutz J."/>
            <person name="Wang H."/>
            <person name="Percifield R."/>
            <person name="Hawkins J."/>
            <person name="Pontaroli A.C."/>
            <person name="Estep M."/>
            <person name="Feng L."/>
            <person name="Vaughn J.N."/>
            <person name="Grimwood J."/>
            <person name="Jenkins J."/>
            <person name="Barry K."/>
            <person name="Lindquist E."/>
            <person name="Hellsten U."/>
            <person name="Deshpande S."/>
            <person name="Wang X."/>
            <person name="Wu X."/>
            <person name="Mitros T."/>
            <person name="Triplett J."/>
            <person name="Yang X."/>
            <person name="Ye C.Y."/>
            <person name="Mauro-Herrera M."/>
            <person name="Wang L."/>
            <person name="Li P."/>
            <person name="Sharma M."/>
            <person name="Sharma R."/>
            <person name="Ronald P.C."/>
            <person name="Panaud O."/>
            <person name="Kellogg E.A."/>
            <person name="Brutnell T.P."/>
            <person name="Doust A.N."/>
            <person name="Tuskan G.A."/>
            <person name="Rokhsar D."/>
            <person name="Devos K.M."/>
        </authorList>
    </citation>
    <scope>NUCLEOTIDE SEQUENCE [LARGE SCALE GENOMIC DNA]</scope>
    <source>
        <strain evidence="6">cv. Yugu1</strain>
    </source>
</reference>
<protein>
    <recommendedName>
        <fullName evidence="7">Cytochrome c oxidase subunit 6b</fullName>
    </recommendedName>
</protein>
<feature type="region of interest" description="Disordered" evidence="4">
    <location>
        <begin position="19"/>
        <end position="88"/>
    </location>
</feature>
<dbReference type="PANTHER" id="PTHR46281">
    <property type="entry name" value="CYTOCHROME C OXIDASE SUBUNIT 6B"/>
    <property type="match status" value="1"/>
</dbReference>
<proteinExistence type="predicted"/>
<evidence type="ECO:0000313" key="6">
    <source>
        <dbReference type="Proteomes" id="UP000004995"/>
    </source>
</evidence>
<dbReference type="CDD" id="cd00926">
    <property type="entry name" value="Cyt_c_Oxidase_VIb"/>
    <property type="match status" value="1"/>
</dbReference>
<dbReference type="Gramene" id="KQL30438">
    <property type="protein sequence ID" value="KQL30438"/>
    <property type="gene ID" value="SETIT_017927mg"/>
</dbReference>
<dbReference type="GO" id="GO:0045277">
    <property type="term" value="C:respiratory chain complex IV"/>
    <property type="evidence" value="ECO:0007669"/>
    <property type="project" value="InterPro"/>
</dbReference>
<keyword evidence="2" id="KW-0496">Mitochondrion</keyword>
<dbReference type="EnsemblPlants" id="KQL30438">
    <property type="protein sequence ID" value="KQL30438"/>
    <property type="gene ID" value="SETIT_017927mg"/>
</dbReference>
<evidence type="ECO:0000256" key="2">
    <source>
        <dbReference type="ARBA" id="ARBA00023128"/>
    </source>
</evidence>
<feature type="region of interest" description="Disordered" evidence="4">
    <location>
        <begin position="192"/>
        <end position="218"/>
    </location>
</feature>
<dbReference type="ExpressionAtlas" id="K3YUI1">
    <property type="expression patterns" value="baseline"/>
</dbReference>
<dbReference type="AlphaFoldDB" id="K3YUI1"/>
<comment type="subcellular location">
    <subcellularLocation>
        <location evidence="1">Mitochondrion</location>
    </subcellularLocation>
</comment>
<evidence type="ECO:0000256" key="3">
    <source>
        <dbReference type="ARBA" id="ARBA00023157"/>
    </source>
</evidence>
<accession>K3YUI1</accession>
<dbReference type="Pfam" id="PF02297">
    <property type="entry name" value="COX6B"/>
    <property type="match status" value="1"/>
</dbReference>
<dbReference type="InParanoid" id="K3YUI1"/>
<dbReference type="InterPro" id="IPR048280">
    <property type="entry name" value="COX6B-like"/>
</dbReference>
<dbReference type="FunFam" id="1.10.10.140:FF:000001">
    <property type="entry name" value="Cytochrome c oxidase subunit 6B1"/>
    <property type="match status" value="1"/>
</dbReference>
<dbReference type="InterPro" id="IPR003213">
    <property type="entry name" value="Cyt_c_oxidase_su6B"/>
</dbReference>
<dbReference type="Gene3D" id="1.10.10.140">
    <property type="entry name" value="Cytochrome c oxidase, subunit VIb"/>
    <property type="match status" value="1"/>
</dbReference>
<dbReference type="GO" id="GO:0005739">
    <property type="term" value="C:mitochondrion"/>
    <property type="evidence" value="ECO:0000318"/>
    <property type="project" value="GO_Central"/>
</dbReference>
<dbReference type="HOGENOM" id="CLU_931900_0_0_1"/>